<keyword evidence="1" id="KW-0812">Transmembrane</keyword>
<sequence length="875" mass="103304">MIILTPKKLKSNRQLIYIKNTLIILLSLIIFHHISFVECGRTDKQELYRKYPSLKNSQQSQCHLKLSEYLINFRSFPYDQMFMYSGQNVNQLGDYHECQYNIENKTDFTLLSFNVSHLPLTIYLGACMPKECTQDEYDIFKRGFNNLFTRTYLKIQETTLVESDVIKNWTRVEMNIAKTKEEIEDWKEETLIGFYSCIIFLILFLLLFSIIPCLIHSFSKIQESIHHSKSIKIGETQNYNKESNGEMNLKSIYNQNNKLEDEAFYIQSFHSEVKYQECGNVDANVDRMAKVSTMIEPGSIFIKKNKEQIQVKKINNYQEAINLKSINIANYEQVYQTPQKYQQTENEYGFDQTLGPKTKSTKDTIEISGNIIIDKISTFEMIKEGIQQFSWISAFEDLKRTRRREWDHEELDMLEYFKFLSYTHIQMVASSFYMFCGPSINLWRIMSYLSNFFFTVIINGSNPMEIFLFFSAFLGTYRLLQVQEARGGYFTFKDSMKLIGRKLVRLIPMYYLTLFFGWAMTSRFFEGPLWAHQKRLYFACDRYWWTQLLFIGNYYPFYGEATMGCMYWSWFIQGDVQMFVLIPVYLAIYRKSKKVSIIFMSLLMMMSVGICMQQTYEYNLKAGSFALENFHLFSTLFNKPYVKFPFHCSGVMFGIFYIEVLKYRRASDEVKKNHYRKINFMVKSQLFGKCLFGFGLMLAVFISFNGYEAIKNSYTWSRDENAIYMAFNRPAFIFGNIMIYLALILGHFEKQRQLLNNDLVRALGKITYAGALLCPLVVNLSLLCQDDAIQLRFFGVIYIGMGNQAALTIVCFIVYILFEYPFKYLSSITINRYLSHDELLKSYYDQLNQKTLSTINLRQQEEHRMSSENIIKNFE</sequence>
<keyword evidence="1" id="KW-0472">Membrane</keyword>
<accession>A0A078A6Z1</accession>
<feature type="transmembrane region" description="Helical" evidence="1">
    <location>
        <begin position="644"/>
        <end position="665"/>
    </location>
</feature>
<dbReference type="PANTHER" id="PTHR11161">
    <property type="entry name" value="O-ACYLTRANSFERASE"/>
    <property type="match status" value="1"/>
</dbReference>
<keyword evidence="1" id="KW-1133">Transmembrane helix</keyword>
<feature type="transmembrane region" description="Helical" evidence="1">
    <location>
        <begin position="503"/>
        <end position="520"/>
    </location>
</feature>
<dbReference type="GO" id="GO:0016747">
    <property type="term" value="F:acyltransferase activity, transferring groups other than amino-acyl groups"/>
    <property type="evidence" value="ECO:0007669"/>
    <property type="project" value="InterPro"/>
</dbReference>
<protein>
    <recommendedName>
        <fullName evidence="2">Acyltransferase 3 domain-containing protein</fullName>
    </recommendedName>
</protein>
<dbReference type="InterPro" id="IPR052728">
    <property type="entry name" value="O2_lipid_transport_reg"/>
</dbReference>
<dbReference type="PANTHER" id="PTHR11161:SF0">
    <property type="entry name" value="O-ACYLTRANSFERASE LIKE PROTEIN"/>
    <property type="match status" value="1"/>
</dbReference>
<gene>
    <name evidence="3" type="primary">Contig562.g617</name>
    <name evidence="3" type="ORF">STYLEM_5500</name>
</gene>
<dbReference type="InParanoid" id="A0A078A6Z1"/>
<feature type="transmembrane region" description="Helical" evidence="1">
    <location>
        <begin position="727"/>
        <end position="745"/>
    </location>
</feature>
<dbReference type="EMBL" id="CCKQ01005331">
    <property type="protein sequence ID" value="CDW76528.1"/>
    <property type="molecule type" value="Genomic_DNA"/>
</dbReference>
<feature type="transmembrane region" description="Helical" evidence="1">
    <location>
        <begin position="192"/>
        <end position="215"/>
    </location>
</feature>
<evidence type="ECO:0000313" key="3">
    <source>
        <dbReference type="EMBL" id="CDW76528.1"/>
    </source>
</evidence>
<feature type="transmembrane region" description="Helical" evidence="1">
    <location>
        <begin position="795"/>
        <end position="818"/>
    </location>
</feature>
<feature type="transmembrane region" description="Helical" evidence="1">
    <location>
        <begin position="766"/>
        <end position="783"/>
    </location>
</feature>
<reference evidence="3 4" key="1">
    <citation type="submission" date="2014-06" db="EMBL/GenBank/DDBJ databases">
        <authorList>
            <person name="Swart Estienne"/>
        </authorList>
    </citation>
    <scope>NUCLEOTIDE SEQUENCE [LARGE SCALE GENOMIC DNA]</scope>
    <source>
        <strain evidence="3 4">130c</strain>
    </source>
</reference>
<keyword evidence="4" id="KW-1185">Reference proteome</keyword>
<dbReference type="OrthoDB" id="10006435at2759"/>
<organism evidence="3 4">
    <name type="scientific">Stylonychia lemnae</name>
    <name type="common">Ciliate</name>
    <dbReference type="NCBI Taxonomy" id="5949"/>
    <lineage>
        <taxon>Eukaryota</taxon>
        <taxon>Sar</taxon>
        <taxon>Alveolata</taxon>
        <taxon>Ciliophora</taxon>
        <taxon>Intramacronucleata</taxon>
        <taxon>Spirotrichea</taxon>
        <taxon>Stichotrichia</taxon>
        <taxon>Sporadotrichida</taxon>
        <taxon>Oxytrichidae</taxon>
        <taxon>Stylonychinae</taxon>
        <taxon>Stylonychia</taxon>
    </lineage>
</organism>
<dbReference type="Pfam" id="PF01757">
    <property type="entry name" value="Acyl_transf_3"/>
    <property type="match status" value="1"/>
</dbReference>
<name>A0A078A6Z1_STYLE</name>
<dbReference type="AlphaFoldDB" id="A0A078A6Z1"/>
<feature type="transmembrane region" description="Helical" evidence="1">
    <location>
        <begin position="686"/>
        <end position="707"/>
    </location>
</feature>
<feature type="transmembrane region" description="Helical" evidence="1">
    <location>
        <begin position="567"/>
        <end position="588"/>
    </location>
</feature>
<evidence type="ECO:0000259" key="2">
    <source>
        <dbReference type="Pfam" id="PF01757"/>
    </source>
</evidence>
<proteinExistence type="predicted"/>
<evidence type="ECO:0000313" key="4">
    <source>
        <dbReference type="Proteomes" id="UP000039865"/>
    </source>
</evidence>
<feature type="domain" description="Acyltransferase 3" evidence="2">
    <location>
        <begin position="455"/>
        <end position="769"/>
    </location>
</feature>
<dbReference type="Proteomes" id="UP000039865">
    <property type="component" value="Unassembled WGS sequence"/>
</dbReference>
<evidence type="ECO:0000256" key="1">
    <source>
        <dbReference type="SAM" id="Phobius"/>
    </source>
</evidence>
<feature type="transmembrane region" description="Helical" evidence="1">
    <location>
        <begin position="595"/>
        <end position="616"/>
    </location>
</feature>
<dbReference type="InterPro" id="IPR002656">
    <property type="entry name" value="Acyl_transf_3_dom"/>
</dbReference>